<evidence type="ECO:0000256" key="2">
    <source>
        <dbReference type="ARBA" id="ARBA00023125"/>
    </source>
</evidence>
<dbReference type="InterPro" id="IPR039420">
    <property type="entry name" value="WalR-like"/>
</dbReference>
<evidence type="ECO:0000256" key="1">
    <source>
        <dbReference type="ARBA" id="ARBA00023015"/>
    </source>
</evidence>
<organism evidence="5 6">
    <name type="scientific">Rhizobium rhizophilum</name>
    <dbReference type="NCBI Taxonomy" id="1850373"/>
    <lineage>
        <taxon>Bacteria</taxon>
        <taxon>Pseudomonadati</taxon>
        <taxon>Pseudomonadota</taxon>
        <taxon>Alphaproteobacteria</taxon>
        <taxon>Hyphomicrobiales</taxon>
        <taxon>Rhizobiaceae</taxon>
        <taxon>Rhizobium/Agrobacterium group</taxon>
        <taxon>Rhizobium</taxon>
    </lineage>
</organism>
<dbReference type="RefSeq" id="WP_136557346.1">
    <property type="nucleotide sequence ID" value="NZ_STGT01000002.1"/>
</dbReference>
<keyword evidence="3" id="KW-0804">Transcription</keyword>
<comment type="caution">
    <text evidence="5">The sequence shown here is derived from an EMBL/GenBank/DDBJ whole genome shotgun (WGS) entry which is preliminary data.</text>
</comment>
<keyword evidence="2" id="KW-0238">DNA-binding</keyword>
<evidence type="ECO:0000259" key="4">
    <source>
        <dbReference type="PROSITE" id="PS50043"/>
    </source>
</evidence>
<dbReference type="SUPFAM" id="SSF52172">
    <property type="entry name" value="CheY-like"/>
    <property type="match status" value="1"/>
</dbReference>
<evidence type="ECO:0000313" key="6">
    <source>
        <dbReference type="Proteomes" id="UP000309667"/>
    </source>
</evidence>
<name>A0ABY2QYP7_9HYPH</name>
<dbReference type="PANTHER" id="PTHR43214:SF41">
    <property type="entry name" value="NITRATE_NITRITE RESPONSE REGULATOR PROTEIN NARP"/>
    <property type="match status" value="1"/>
</dbReference>
<protein>
    <submittedName>
        <fullName evidence="5">Response regulator transcription factor</fullName>
    </submittedName>
</protein>
<keyword evidence="1" id="KW-0805">Transcription regulation</keyword>
<dbReference type="PROSITE" id="PS50043">
    <property type="entry name" value="HTH_LUXR_2"/>
    <property type="match status" value="1"/>
</dbReference>
<dbReference type="PRINTS" id="PR00038">
    <property type="entry name" value="HTHLUXR"/>
</dbReference>
<dbReference type="Proteomes" id="UP000309667">
    <property type="component" value="Unassembled WGS sequence"/>
</dbReference>
<sequence>MDHTSKIRVVVLDENPVLVDGLNFLINSARPLAALVIPQRDLKLCDHIKRQHPDVIVADPAYLERALTVENLDFQSFRGESRLIAYCDVRETQPAETYINRGYNGVVTKTVASPRLLRAIKAVYAGDVVIDQAALAVAERIAPEIEITRGKLSGKEAFVLRHVALGKAMKEIAADIQLSAKTVETYKYRAIKKLDLRTRSDIVNYAISVGWLQH</sequence>
<reference evidence="5 6" key="1">
    <citation type="submission" date="2019-04" db="EMBL/GenBank/DDBJ databases">
        <title>Genome sequence of strain 7209-2.</title>
        <authorList>
            <person name="Gao J."/>
            <person name="Sun J."/>
        </authorList>
    </citation>
    <scope>NUCLEOTIDE SEQUENCE [LARGE SCALE GENOMIC DNA]</scope>
    <source>
        <strain evidence="5 6">7209-2</strain>
    </source>
</reference>
<dbReference type="SMART" id="SM00421">
    <property type="entry name" value="HTH_LUXR"/>
    <property type="match status" value="1"/>
</dbReference>
<keyword evidence="6" id="KW-1185">Reference proteome</keyword>
<dbReference type="SUPFAM" id="SSF46894">
    <property type="entry name" value="C-terminal effector domain of the bipartite response regulators"/>
    <property type="match status" value="1"/>
</dbReference>
<evidence type="ECO:0000256" key="3">
    <source>
        <dbReference type="ARBA" id="ARBA00023163"/>
    </source>
</evidence>
<dbReference type="PANTHER" id="PTHR43214">
    <property type="entry name" value="TWO-COMPONENT RESPONSE REGULATOR"/>
    <property type="match status" value="1"/>
</dbReference>
<dbReference type="EMBL" id="STGT01000002">
    <property type="protein sequence ID" value="THV15056.1"/>
    <property type="molecule type" value="Genomic_DNA"/>
</dbReference>
<dbReference type="InterPro" id="IPR000792">
    <property type="entry name" value="Tscrpt_reg_LuxR_C"/>
</dbReference>
<feature type="domain" description="HTH luxR-type" evidence="4">
    <location>
        <begin position="145"/>
        <end position="210"/>
    </location>
</feature>
<accession>A0ABY2QYP7</accession>
<evidence type="ECO:0000313" key="5">
    <source>
        <dbReference type="EMBL" id="THV15056.1"/>
    </source>
</evidence>
<dbReference type="InterPro" id="IPR011006">
    <property type="entry name" value="CheY-like_superfamily"/>
</dbReference>
<dbReference type="Gene3D" id="3.40.50.2300">
    <property type="match status" value="1"/>
</dbReference>
<dbReference type="CDD" id="cd06170">
    <property type="entry name" value="LuxR_C_like"/>
    <property type="match status" value="1"/>
</dbReference>
<gene>
    <name evidence="5" type="ORF">E9677_06735</name>
</gene>
<dbReference type="Pfam" id="PF00196">
    <property type="entry name" value="GerE"/>
    <property type="match status" value="1"/>
</dbReference>
<proteinExistence type="predicted"/>
<dbReference type="InterPro" id="IPR016032">
    <property type="entry name" value="Sig_transdc_resp-reg_C-effctor"/>
</dbReference>